<gene>
    <name evidence="5" type="ORF">Cfor_07866</name>
</gene>
<proteinExistence type="predicted"/>
<dbReference type="SUPFAM" id="SSF47370">
    <property type="entry name" value="Bromodomain"/>
    <property type="match status" value="1"/>
</dbReference>
<feature type="compositionally biased region" description="Basic and acidic residues" evidence="3">
    <location>
        <begin position="578"/>
        <end position="610"/>
    </location>
</feature>
<dbReference type="SMART" id="SM00297">
    <property type="entry name" value="BROMO"/>
    <property type="match status" value="1"/>
</dbReference>
<feature type="region of interest" description="Disordered" evidence="3">
    <location>
        <begin position="1776"/>
        <end position="1824"/>
    </location>
</feature>
<evidence type="ECO:0000259" key="4">
    <source>
        <dbReference type="PROSITE" id="PS50014"/>
    </source>
</evidence>
<reference evidence="6" key="1">
    <citation type="submission" date="2020-01" db="EMBL/GenBank/DDBJ databases">
        <title>Draft genome sequence of the Termite Coptotermes fromosanus.</title>
        <authorList>
            <person name="Itakura S."/>
            <person name="Yosikawa Y."/>
            <person name="Umezawa K."/>
        </authorList>
    </citation>
    <scope>NUCLEOTIDE SEQUENCE [LARGE SCALE GENOMIC DNA]</scope>
</reference>
<feature type="region of interest" description="Disordered" evidence="3">
    <location>
        <begin position="188"/>
        <end position="220"/>
    </location>
</feature>
<evidence type="ECO:0000256" key="3">
    <source>
        <dbReference type="SAM" id="MobiDB-lite"/>
    </source>
</evidence>
<feature type="domain" description="Bromo" evidence="4">
    <location>
        <begin position="430"/>
        <end position="500"/>
    </location>
</feature>
<feature type="compositionally biased region" description="Basic and acidic residues" evidence="3">
    <location>
        <begin position="889"/>
        <end position="912"/>
    </location>
</feature>
<feature type="compositionally biased region" description="Polar residues" evidence="3">
    <location>
        <begin position="1267"/>
        <end position="1300"/>
    </location>
</feature>
<dbReference type="OrthoDB" id="303107at2759"/>
<organism evidence="5 6">
    <name type="scientific">Coptotermes formosanus</name>
    <name type="common">Formosan subterranean termite</name>
    <dbReference type="NCBI Taxonomy" id="36987"/>
    <lineage>
        <taxon>Eukaryota</taxon>
        <taxon>Metazoa</taxon>
        <taxon>Ecdysozoa</taxon>
        <taxon>Arthropoda</taxon>
        <taxon>Hexapoda</taxon>
        <taxon>Insecta</taxon>
        <taxon>Pterygota</taxon>
        <taxon>Neoptera</taxon>
        <taxon>Polyneoptera</taxon>
        <taxon>Dictyoptera</taxon>
        <taxon>Blattodea</taxon>
        <taxon>Blattoidea</taxon>
        <taxon>Termitoidae</taxon>
        <taxon>Rhinotermitidae</taxon>
        <taxon>Coptotermes</taxon>
    </lineage>
</organism>
<dbReference type="PRINTS" id="PR00503">
    <property type="entry name" value="BROMODOMAIN"/>
</dbReference>
<name>A0A6L2P7R4_COPFO</name>
<dbReference type="InterPro" id="IPR001487">
    <property type="entry name" value="Bromodomain"/>
</dbReference>
<feature type="compositionally biased region" description="Basic and acidic residues" evidence="3">
    <location>
        <begin position="287"/>
        <end position="345"/>
    </location>
</feature>
<dbReference type="PANTHER" id="PTHR47092:SF1">
    <property type="entry name" value="CHROMATIN REMODELING REGULATOR CECR2"/>
    <property type="match status" value="1"/>
</dbReference>
<dbReference type="InParanoid" id="A0A6L2P7R4"/>
<dbReference type="Pfam" id="PF00439">
    <property type="entry name" value="Bromodomain"/>
    <property type="match status" value="1"/>
</dbReference>
<feature type="region of interest" description="Disordered" evidence="3">
    <location>
        <begin position="926"/>
        <end position="1303"/>
    </location>
</feature>
<feature type="compositionally biased region" description="Polar residues" evidence="3">
    <location>
        <begin position="1006"/>
        <end position="1032"/>
    </location>
</feature>
<evidence type="ECO:0000313" key="5">
    <source>
        <dbReference type="EMBL" id="GFG28226.1"/>
    </source>
</evidence>
<feature type="compositionally biased region" description="Low complexity" evidence="3">
    <location>
        <begin position="1091"/>
        <end position="1121"/>
    </location>
</feature>
<feature type="compositionally biased region" description="Pro residues" evidence="3">
    <location>
        <begin position="1138"/>
        <end position="1154"/>
    </location>
</feature>
<keyword evidence="6" id="KW-1185">Reference proteome</keyword>
<feature type="compositionally biased region" description="Low complexity" evidence="3">
    <location>
        <begin position="781"/>
        <end position="793"/>
    </location>
</feature>
<feature type="compositionally biased region" description="Basic and acidic residues" evidence="3">
    <location>
        <begin position="722"/>
        <end position="741"/>
    </location>
</feature>
<feature type="compositionally biased region" description="Low complexity" evidence="3">
    <location>
        <begin position="1183"/>
        <end position="1211"/>
    </location>
</feature>
<feature type="compositionally biased region" description="Polar residues" evidence="3">
    <location>
        <begin position="969"/>
        <end position="982"/>
    </location>
</feature>
<feature type="region of interest" description="Disordered" evidence="3">
    <location>
        <begin position="1527"/>
        <end position="1563"/>
    </location>
</feature>
<feature type="region of interest" description="Disordered" evidence="3">
    <location>
        <begin position="532"/>
        <end position="639"/>
    </location>
</feature>
<dbReference type="InterPro" id="IPR029614">
    <property type="entry name" value="CECR2"/>
</dbReference>
<feature type="compositionally biased region" description="Polar residues" evidence="3">
    <location>
        <begin position="1389"/>
        <end position="1411"/>
    </location>
</feature>
<feature type="region of interest" description="Disordered" evidence="3">
    <location>
        <begin position="1352"/>
        <end position="1411"/>
    </location>
</feature>
<dbReference type="FunCoup" id="A0A6L2P7R4">
    <property type="interactions" value="39"/>
</dbReference>
<protein>
    <recommendedName>
        <fullName evidence="4">Bromo domain-containing protein</fullName>
    </recommendedName>
</protein>
<feature type="compositionally biased region" description="Polar residues" evidence="3">
    <location>
        <begin position="940"/>
        <end position="949"/>
    </location>
</feature>
<evidence type="ECO:0000313" key="6">
    <source>
        <dbReference type="Proteomes" id="UP000502823"/>
    </source>
</evidence>
<dbReference type="PANTHER" id="PTHR47092">
    <property type="entry name" value="CAT EYE SYNDROME CRITICAL REGION PROTEIN 2"/>
    <property type="match status" value="1"/>
</dbReference>
<feature type="compositionally biased region" description="Low complexity" evidence="3">
    <location>
        <begin position="1806"/>
        <end position="1824"/>
    </location>
</feature>
<dbReference type="EMBL" id="BLKM01003281">
    <property type="protein sequence ID" value="GFG28226.1"/>
    <property type="molecule type" value="Genomic_DNA"/>
</dbReference>
<feature type="compositionally biased region" description="Low complexity" evidence="3">
    <location>
        <begin position="1374"/>
        <end position="1385"/>
    </location>
</feature>
<feature type="compositionally biased region" description="Polar residues" evidence="3">
    <location>
        <begin position="765"/>
        <end position="774"/>
    </location>
</feature>
<dbReference type="Gene3D" id="1.20.920.10">
    <property type="entry name" value="Bromodomain-like"/>
    <property type="match status" value="1"/>
</dbReference>
<sequence length="2002" mass="221336">MLYLCTCHGYVGTCEQVGLFVTDIQSWWEVPSIAHFCSLFRAAFNLLDFDIEELEEALLTDGAEDSGSSLLQELIVRLLCGCLGNNDISTFNYQMFLRRLFRQKCQEYGRENPFNTDIDFQFLPLRTKVEILHALCDFRLDAEDVQDLLKNLESDSLRVEPLGHDENHSAYWYFYGTRLYREDYPKAKKKVKEKHHRGKEEKRRKKRGKSPPPDSESDEKGVGIWQVVCYTEQDWDKITESFRDSTSKNERALFHTLAEDFLPEIPRLFAEKERLQRKRLLEYQPRRQSSRLEKLKQQKEEEEKMLQREEEERLRQEREKKERLQQQEMLKERESRALMAKERVSRALRRSLSRTNSECGSTGSIPDSLTDNRSNRSSTFVGRQTNNSLSSATGQIVIQGLRQKLCSSQVFKQTKEDLQTGMYKILEYIKNHDDAWPFADPVDEDYAPRYYSIIRQPMDLQRMEDKLDDGEYLTFADFKADFQLIVDNCRQYNGTDNEYTEMVGNLQEAFQMAVERYLESDLSSDEVAVEFPTGATSSESRTETQGHRHKHHHHHRARRKKEKPRQSSHINRNVPSPESEHTVRSTTAAEREEVPNAVTREKEQDDKTDGMDTEGSSTKGDAVEVRRPRNHNGTKRKKKTGVIKNVAEIEALELATEQTLKDINKWLDDTPRFSEFSSASNSPSHLIGAEEYDIVRSRIESEYRHSLKLDRDRPASGTSSRSNKDGKDLVSKRRSIKDSSKQHQHRRREIQRTIERLQPGKSKGNLISNIQSANKMADEVGGSSSSSSMLGLSNKPKDNRNSLLVKTDEATPKLSLGTVLTSDVLGFGVAGHNNHNFDSSEGALIEDKKPPVLLTDAEGGRASPRDIHIKLSAEKQKRSLPGSSQSPGIKKEDEKTATEEGRSISKDVKHEKVTPNLSAWFKAFGAPKTTAVQKQRKTEVSAQQEMDTCTDNRRLETVRSPSPILTDVPSCSGTADRSQSVGDTGLRPPTQEDLDRKMDDAPSPTQPSVASTQRQRKVSTGSSMSERSSFSQDPMDPLDGYPAPYPSPLHRSPMAASPVMASPRPEDPPKPTTSYSPLNGTIRVGFYQDTSSSLQKSSPEKSNSSCSPQSPSPFQQSIYPSRYPPHDTPGYLTYRNPTPGPPQPYDGLPVPPYSPVMQYYDTSKPLTDQYRAARTQASDEYIPGGLSLSYSSGQQQGYPSPGSASASSLPYTSDRQSGFPLSVPRPNSAHRSPPVPATSTGLLGTFQFTSSQQQGYDISVPRPSALHRSSPSAVTSSLPFSTSQQQGYEISVPHPSSMNKTSSASVVTVPSTVLPFSCDRPQGCDTSVPRPNSKAPATVFPVKKRLYSDIETGTGHQHHHQTASRLHPSPPSPVTTVSATSPSPVGISQPISLPPHTSGNRLPNSTLSNQNIGRRLDQTSPVNISQSPHSAVVEQVCTSPISIPVSSPQTSVSQATERLLPTSKQQTASERTLANPVREIDGAQHPDSMLQAAEKSHKPTGPHVTERLYSQEIIPPSERIHRSVTSPVGNHQMSTVSSFSVQQPIDTSSRQVSSKQPSIDQLRQSPATVCVGNDITFHRGPFSPAAPSSISNLTNLSHIVDRFSSEGSPFYTTGGDKSGIFGHGSVQPPISSAAAAMAMFSQPAPTISYNRSVPELSSVLSSKVSDVQSVYCRTVPELSSVLPGKSAPPITSVRPPPYDRAVSELTSYGRQTMEISTGLPNKATPSVDGQTSYNHSVTDLPSMLTNKVPPSTAINVAAPTYNRSVVVTDFSMVPTKVPPRVEVPPLSASAVATSTSKPSRKRKTKQQQQQQQQVTSSSDTAVSSSSTTAFQQYVSEPSAISLKTVQTSVVPGSAFNFGPATSGLGLYGDAASFLDEYRSPPTSYYIPTGTDPGRDKQTPAPPAPPFPFLGHPQQRPPPAYPQLAPAFINHQPALMDASGATSPLYQQYLQRHQEELLRHSAANTPMVLHQGLLAPTSGYPPGYHPALGIRQPFDALNRPSWL</sequence>
<feature type="region of interest" description="Disordered" evidence="3">
    <location>
        <begin position="708"/>
        <end position="800"/>
    </location>
</feature>
<feature type="region of interest" description="Disordered" evidence="3">
    <location>
        <begin position="287"/>
        <end position="386"/>
    </location>
</feature>
<evidence type="ECO:0000256" key="1">
    <source>
        <dbReference type="ARBA" id="ARBA00023117"/>
    </source>
</evidence>
<keyword evidence="1 2" id="KW-0103">Bromodomain</keyword>
<comment type="caution">
    <text evidence="5">The sequence shown here is derived from an EMBL/GenBank/DDBJ whole genome shotgun (WGS) entry which is preliminary data.</text>
</comment>
<feature type="compositionally biased region" description="Basic residues" evidence="3">
    <location>
        <begin position="628"/>
        <end position="639"/>
    </location>
</feature>
<dbReference type="Proteomes" id="UP000502823">
    <property type="component" value="Unassembled WGS sequence"/>
</dbReference>
<feature type="compositionally biased region" description="Basic residues" evidence="3">
    <location>
        <begin position="547"/>
        <end position="563"/>
    </location>
</feature>
<accession>A0A6L2P7R4</accession>
<evidence type="ECO:0000256" key="2">
    <source>
        <dbReference type="PROSITE-ProRule" id="PRU00035"/>
    </source>
</evidence>
<dbReference type="PROSITE" id="PS50014">
    <property type="entry name" value="BROMODOMAIN_2"/>
    <property type="match status" value="1"/>
</dbReference>
<feature type="compositionally biased region" description="Polar residues" evidence="3">
    <location>
        <begin position="1237"/>
        <end position="1256"/>
    </location>
</feature>
<dbReference type="InterPro" id="IPR036427">
    <property type="entry name" value="Bromodomain-like_sf"/>
</dbReference>
<feature type="region of interest" description="Disordered" evidence="3">
    <location>
        <begin position="871"/>
        <end position="912"/>
    </location>
</feature>
<feature type="compositionally biased region" description="Polar residues" evidence="3">
    <location>
        <begin position="355"/>
        <end position="386"/>
    </location>
</feature>
<dbReference type="GO" id="GO:0090537">
    <property type="term" value="C:CERF complex"/>
    <property type="evidence" value="ECO:0007669"/>
    <property type="project" value="InterPro"/>
</dbReference>
<dbReference type="CDD" id="cd05509">
    <property type="entry name" value="Bromo_gcn5_like"/>
    <property type="match status" value="1"/>
</dbReference>
<feature type="region of interest" description="Disordered" evidence="3">
    <location>
        <begin position="1442"/>
        <end position="1472"/>
    </location>
</feature>
<feature type="compositionally biased region" description="Basic residues" evidence="3">
    <location>
        <begin position="188"/>
        <end position="209"/>
    </location>
</feature>
<dbReference type="GO" id="GO:0006338">
    <property type="term" value="P:chromatin remodeling"/>
    <property type="evidence" value="ECO:0007669"/>
    <property type="project" value="InterPro"/>
</dbReference>
<feature type="compositionally biased region" description="Polar residues" evidence="3">
    <location>
        <begin position="567"/>
        <end position="576"/>
    </location>
</feature>